<dbReference type="SUPFAM" id="SSF53335">
    <property type="entry name" value="S-adenosyl-L-methionine-dependent methyltransferases"/>
    <property type="match status" value="1"/>
</dbReference>
<dbReference type="InterPro" id="IPR029063">
    <property type="entry name" value="SAM-dependent_MTases_sf"/>
</dbReference>
<gene>
    <name evidence="5" type="ORF">DFR42_101928</name>
</gene>
<dbReference type="EMBL" id="QJKB01000001">
    <property type="protein sequence ID" value="PXX47350.1"/>
    <property type="molecule type" value="Genomic_DNA"/>
</dbReference>
<organism evidence="5 6">
    <name type="scientific">Undibacterium pigrum</name>
    <dbReference type="NCBI Taxonomy" id="401470"/>
    <lineage>
        <taxon>Bacteria</taxon>
        <taxon>Pseudomonadati</taxon>
        <taxon>Pseudomonadota</taxon>
        <taxon>Betaproteobacteria</taxon>
        <taxon>Burkholderiales</taxon>
        <taxon>Oxalobacteraceae</taxon>
        <taxon>Undibacterium</taxon>
    </lineage>
</organism>
<dbReference type="GO" id="GO:0032259">
    <property type="term" value="P:methylation"/>
    <property type="evidence" value="ECO:0007669"/>
    <property type="project" value="UniProtKB-KW"/>
</dbReference>
<keyword evidence="3" id="KW-0949">S-adenosyl-L-methionine</keyword>
<dbReference type="RefSeq" id="WP_245936823.1">
    <property type="nucleotide sequence ID" value="NZ_QJKB01000001.1"/>
</dbReference>
<proteinExistence type="predicted"/>
<sequence length="268" mass="30408">MEVASSKTRKGKLLPDEGVFSSPVFQALLIQLLAFGLSYLLYAIDRWQFAGTLSPYLLLVIHASLAAVLSFLSGMSWWWWLIQFIFPFAVVASLVFQLHPALSLCIFLLMVLLFWSTYRTQVPYFPSKSSLLPCILEQLPASEDLRFIDIGSGFGGVSLSLAKLRPQQTFYGVEIAPFPWLVSWLRAKLSGRRLGFYLKDYLQLDFADFDVVFAYLSPAAMPELWMKVSSEMRPGAIFMSYEFKVPGVEADLIIKSNANDPVLYIWRI</sequence>
<reference evidence="5 6" key="1">
    <citation type="submission" date="2018-05" db="EMBL/GenBank/DDBJ databases">
        <title>Genomic Encyclopedia of Type Strains, Phase IV (KMG-IV): sequencing the most valuable type-strain genomes for metagenomic binning, comparative biology and taxonomic classification.</title>
        <authorList>
            <person name="Goeker M."/>
        </authorList>
    </citation>
    <scope>NUCLEOTIDE SEQUENCE [LARGE SCALE GENOMIC DNA]</scope>
    <source>
        <strain evidence="5 6">DSM 19792</strain>
    </source>
</reference>
<keyword evidence="4" id="KW-0812">Transmembrane</keyword>
<accession>A0A318JSL3</accession>
<feature type="transmembrane region" description="Helical" evidence="4">
    <location>
        <begin position="24"/>
        <end position="44"/>
    </location>
</feature>
<keyword evidence="6" id="KW-1185">Reference proteome</keyword>
<keyword evidence="1" id="KW-0489">Methyltransferase</keyword>
<evidence type="ECO:0000256" key="4">
    <source>
        <dbReference type="SAM" id="Phobius"/>
    </source>
</evidence>
<keyword evidence="4" id="KW-1133">Transmembrane helix</keyword>
<evidence type="ECO:0008006" key="7">
    <source>
        <dbReference type="Google" id="ProtNLM"/>
    </source>
</evidence>
<evidence type="ECO:0000313" key="5">
    <source>
        <dbReference type="EMBL" id="PXX47350.1"/>
    </source>
</evidence>
<evidence type="ECO:0000256" key="2">
    <source>
        <dbReference type="ARBA" id="ARBA00022679"/>
    </source>
</evidence>
<dbReference type="GO" id="GO:0016279">
    <property type="term" value="F:protein-lysine N-methyltransferase activity"/>
    <property type="evidence" value="ECO:0007669"/>
    <property type="project" value="InterPro"/>
</dbReference>
<evidence type="ECO:0000313" key="6">
    <source>
        <dbReference type="Proteomes" id="UP000247792"/>
    </source>
</evidence>
<evidence type="ECO:0000256" key="1">
    <source>
        <dbReference type="ARBA" id="ARBA00022603"/>
    </source>
</evidence>
<evidence type="ECO:0000256" key="3">
    <source>
        <dbReference type="ARBA" id="ARBA00022691"/>
    </source>
</evidence>
<protein>
    <recommendedName>
        <fullName evidence="7">Methyltransferase family protein</fullName>
    </recommendedName>
</protein>
<dbReference type="PANTHER" id="PTHR13610:SF9">
    <property type="entry name" value="FI06469P"/>
    <property type="match status" value="1"/>
</dbReference>
<keyword evidence="4" id="KW-0472">Membrane</keyword>
<dbReference type="Gene3D" id="3.40.50.150">
    <property type="entry name" value="Vaccinia Virus protein VP39"/>
    <property type="match status" value="1"/>
</dbReference>
<feature type="transmembrane region" description="Helical" evidence="4">
    <location>
        <begin position="85"/>
        <end position="115"/>
    </location>
</feature>
<feature type="transmembrane region" description="Helical" evidence="4">
    <location>
        <begin position="56"/>
        <end position="79"/>
    </location>
</feature>
<dbReference type="InterPro" id="IPR026170">
    <property type="entry name" value="FAM173A/B"/>
</dbReference>
<name>A0A318JSL3_9BURK</name>
<dbReference type="Proteomes" id="UP000247792">
    <property type="component" value="Unassembled WGS sequence"/>
</dbReference>
<keyword evidence="2" id="KW-0808">Transferase</keyword>
<comment type="caution">
    <text evidence="5">The sequence shown here is derived from an EMBL/GenBank/DDBJ whole genome shotgun (WGS) entry which is preliminary data.</text>
</comment>
<dbReference type="AlphaFoldDB" id="A0A318JSL3"/>
<dbReference type="PANTHER" id="PTHR13610">
    <property type="entry name" value="METHYLTRANSFERASE DOMAIN-CONTAINING PROTEIN"/>
    <property type="match status" value="1"/>
</dbReference>